<dbReference type="STRING" id="1353537.TP2_15720"/>
<comment type="caution">
    <text evidence="1">The sequence shown here is derived from an EMBL/GenBank/DDBJ whole genome shotgun (WGS) entry which is preliminary data.</text>
</comment>
<reference evidence="1 2" key="1">
    <citation type="submission" date="2013-07" db="EMBL/GenBank/DDBJ databases">
        <title>Thioclava pacifica DSM 10166 Genome Sequencing.</title>
        <authorList>
            <person name="Lai Q."/>
            <person name="Shao Z."/>
        </authorList>
    </citation>
    <scope>NUCLEOTIDE SEQUENCE [LARGE SCALE GENOMIC DNA]</scope>
    <source>
        <strain evidence="1 2">DSM 10166</strain>
    </source>
</reference>
<dbReference type="AlphaFoldDB" id="A0A074JC86"/>
<dbReference type="RefSeq" id="WP_038073793.1">
    <property type="nucleotide sequence ID" value="NZ_AUND01000003.1"/>
</dbReference>
<organism evidence="1 2">
    <name type="scientific">Thioclava pacifica DSM 10166</name>
    <dbReference type="NCBI Taxonomy" id="1353537"/>
    <lineage>
        <taxon>Bacteria</taxon>
        <taxon>Pseudomonadati</taxon>
        <taxon>Pseudomonadota</taxon>
        <taxon>Alphaproteobacteria</taxon>
        <taxon>Rhodobacterales</taxon>
        <taxon>Paracoccaceae</taxon>
        <taxon>Thioclava</taxon>
    </lineage>
</organism>
<keyword evidence="2" id="KW-1185">Reference proteome</keyword>
<sequence>MPEIICTTVYQFPELSEAAKEKARSWYRELGAHDDWWDAVYEDFDRVCEILGIRLKTTPVRLMGGGTRAKPSIWFSGFWSQGDGACYEGYWSHSKGAAARIRDYAPTDATLHGIADRLQAIQRRNFYQLAAEASHRGRYYNEYSMSIDVTRDSPAWQPPTEDGEDVVTEALRDLARWLYRQLEAEYEHLTSDEAIEEEIIVNAYTFTEGGRRFG</sequence>
<proteinExistence type="predicted"/>
<protein>
    <submittedName>
        <fullName evidence="1">Antitoxin of the YeeV-YeeU toxin-antitoxin system</fullName>
    </submittedName>
</protein>
<dbReference type="Proteomes" id="UP000027432">
    <property type="component" value="Unassembled WGS sequence"/>
</dbReference>
<name>A0A074JC86_9RHOB</name>
<dbReference type="EMBL" id="AUND01000003">
    <property type="protein sequence ID" value="KEO55241.1"/>
    <property type="molecule type" value="Genomic_DNA"/>
</dbReference>
<evidence type="ECO:0000313" key="1">
    <source>
        <dbReference type="EMBL" id="KEO55241.1"/>
    </source>
</evidence>
<dbReference type="eggNOG" id="ENOG502Z8W6">
    <property type="taxonomic scope" value="Bacteria"/>
</dbReference>
<accession>A0A074JC86</accession>
<dbReference type="OrthoDB" id="791062at2"/>
<gene>
    <name evidence="1" type="ORF">TP2_15720</name>
</gene>
<evidence type="ECO:0000313" key="2">
    <source>
        <dbReference type="Proteomes" id="UP000027432"/>
    </source>
</evidence>